<accession>A0ABD3P216</accession>
<organism evidence="2 3">
    <name type="scientific">Stephanodiscus triporus</name>
    <dbReference type="NCBI Taxonomy" id="2934178"/>
    <lineage>
        <taxon>Eukaryota</taxon>
        <taxon>Sar</taxon>
        <taxon>Stramenopiles</taxon>
        <taxon>Ochrophyta</taxon>
        <taxon>Bacillariophyta</taxon>
        <taxon>Coscinodiscophyceae</taxon>
        <taxon>Thalassiosirophycidae</taxon>
        <taxon>Stephanodiscales</taxon>
        <taxon>Stephanodiscaceae</taxon>
        <taxon>Stephanodiscus</taxon>
    </lineage>
</organism>
<feature type="compositionally biased region" description="Basic and acidic residues" evidence="1">
    <location>
        <begin position="217"/>
        <end position="238"/>
    </location>
</feature>
<feature type="compositionally biased region" description="Basic and acidic residues" evidence="1">
    <location>
        <begin position="195"/>
        <end position="208"/>
    </location>
</feature>
<evidence type="ECO:0000313" key="2">
    <source>
        <dbReference type="EMBL" id="KAL3782082.1"/>
    </source>
</evidence>
<dbReference type="AlphaFoldDB" id="A0ABD3P216"/>
<sequence length="263" mass="29199">MAATREPFVAILTTDDDRHDRADAAGGMVVAMVATASPLPPPPGIIISTTRRRRMISLKELTTRAEGREGIDVVEKETKIAYRSDGVDVIVRMMDDPPHPSSSSHHPRPIPTANLFLPRAHRMELRAANVRETISSEEEVADVEHACRAQQGTRSREDGEVIRANAWAREMAARRDEGLTMMLLDSHDDDGVEGGGEKKGRGVATRKEEEDDDDNDERPYGAAHDDGGGKREGGEDTRWESVYDVSEYDTCEYVMSEYKSVYD</sequence>
<comment type="caution">
    <text evidence="2">The sequence shown here is derived from an EMBL/GenBank/DDBJ whole genome shotgun (WGS) entry which is preliminary data.</text>
</comment>
<name>A0ABD3P216_9STRA</name>
<feature type="region of interest" description="Disordered" evidence="1">
    <location>
        <begin position="185"/>
        <end position="238"/>
    </location>
</feature>
<reference evidence="2 3" key="1">
    <citation type="submission" date="2024-10" db="EMBL/GenBank/DDBJ databases">
        <title>Updated reference genomes for cyclostephanoid diatoms.</title>
        <authorList>
            <person name="Roberts W.R."/>
            <person name="Alverson A.J."/>
        </authorList>
    </citation>
    <scope>NUCLEOTIDE SEQUENCE [LARGE SCALE GENOMIC DNA]</scope>
    <source>
        <strain evidence="2 3">AJA276-08</strain>
    </source>
</reference>
<evidence type="ECO:0000313" key="3">
    <source>
        <dbReference type="Proteomes" id="UP001530315"/>
    </source>
</evidence>
<dbReference type="EMBL" id="JALLAZ020001036">
    <property type="protein sequence ID" value="KAL3782082.1"/>
    <property type="molecule type" value="Genomic_DNA"/>
</dbReference>
<evidence type="ECO:0000256" key="1">
    <source>
        <dbReference type="SAM" id="MobiDB-lite"/>
    </source>
</evidence>
<proteinExistence type="predicted"/>
<gene>
    <name evidence="2" type="ORF">ACHAW5_000703</name>
</gene>
<dbReference type="Proteomes" id="UP001530315">
    <property type="component" value="Unassembled WGS sequence"/>
</dbReference>
<protein>
    <submittedName>
        <fullName evidence="2">Uncharacterized protein</fullName>
    </submittedName>
</protein>
<keyword evidence="3" id="KW-1185">Reference proteome</keyword>